<feature type="region of interest" description="Disordered" evidence="1">
    <location>
        <begin position="146"/>
        <end position="171"/>
    </location>
</feature>
<evidence type="ECO:0000313" key="3">
    <source>
        <dbReference type="EMBL" id="MBW0555402.1"/>
    </source>
</evidence>
<dbReference type="AlphaFoldDB" id="A0A9Q3J472"/>
<feature type="chain" id="PRO_5040143367" description="Secreted protein" evidence="2">
    <location>
        <begin position="21"/>
        <end position="171"/>
    </location>
</feature>
<evidence type="ECO:0000256" key="1">
    <source>
        <dbReference type="SAM" id="MobiDB-lite"/>
    </source>
</evidence>
<feature type="signal peptide" evidence="2">
    <location>
        <begin position="1"/>
        <end position="20"/>
    </location>
</feature>
<keyword evidence="4" id="KW-1185">Reference proteome</keyword>
<dbReference type="Proteomes" id="UP000765509">
    <property type="component" value="Unassembled WGS sequence"/>
</dbReference>
<reference evidence="3" key="1">
    <citation type="submission" date="2021-03" db="EMBL/GenBank/DDBJ databases">
        <title>Draft genome sequence of rust myrtle Austropuccinia psidii MF-1, a brazilian biotype.</title>
        <authorList>
            <person name="Quecine M.C."/>
            <person name="Pachon D.M.R."/>
            <person name="Bonatelli M.L."/>
            <person name="Correr F.H."/>
            <person name="Franceschini L.M."/>
            <person name="Leite T.F."/>
            <person name="Margarido G.R.A."/>
            <person name="Almeida C.A."/>
            <person name="Ferrarezi J.A."/>
            <person name="Labate C.A."/>
        </authorList>
    </citation>
    <scope>NUCLEOTIDE SEQUENCE</scope>
    <source>
        <strain evidence="3">MF-1</strain>
    </source>
</reference>
<protein>
    <recommendedName>
        <fullName evidence="5">Secreted protein</fullName>
    </recommendedName>
</protein>
<evidence type="ECO:0008006" key="5">
    <source>
        <dbReference type="Google" id="ProtNLM"/>
    </source>
</evidence>
<evidence type="ECO:0000256" key="2">
    <source>
        <dbReference type="SAM" id="SignalP"/>
    </source>
</evidence>
<dbReference type="EMBL" id="AVOT02062367">
    <property type="protein sequence ID" value="MBW0555402.1"/>
    <property type="molecule type" value="Genomic_DNA"/>
</dbReference>
<comment type="caution">
    <text evidence="3">The sequence shown here is derived from an EMBL/GenBank/DDBJ whole genome shotgun (WGS) entry which is preliminary data.</text>
</comment>
<proteinExistence type="predicted"/>
<name>A0A9Q3J472_9BASI</name>
<accession>A0A9Q3J472</accession>
<sequence>MFKYLYLAIFSFSLFWSVISVHVVCTAQYESYSLEYSSNVTCSNAVVRSYTCPFKRCTTTVGGSIAQNLVFTNCQFGTNPVKEFYPFVWPKYMYHNQRGNIEVTGQWSAKANGNRQDFQDYVNCKIDGNHKVNTVRAVCDGCSLKPERPPSKGPPGEGCEDDPGCHHRMRP</sequence>
<keyword evidence="2" id="KW-0732">Signal</keyword>
<organism evidence="3 4">
    <name type="scientific">Austropuccinia psidii MF-1</name>
    <dbReference type="NCBI Taxonomy" id="1389203"/>
    <lineage>
        <taxon>Eukaryota</taxon>
        <taxon>Fungi</taxon>
        <taxon>Dikarya</taxon>
        <taxon>Basidiomycota</taxon>
        <taxon>Pucciniomycotina</taxon>
        <taxon>Pucciniomycetes</taxon>
        <taxon>Pucciniales</taxon>
        <taxon>Sphaerophragmiaceae</taxon>
        <taxon>Austropuccinia</taxon>
    </lineage>
</organism>
<gene>
    <name evidence="3" type="ORF">O181_095117</name>
</gene>
<evidence type="ECO:0000313" key="4">
    <source>
        <dbReference type="Proteomes" id="UP000765509"/>
    </source>
</evidence>